<dbReference type="GO" id="GO:0033499">
    <property type="term" value="P:galactose catabolic process via UDP-galactose, Leloir pathway"/>
    <property type="evidence" value="ECO:0007669"/>
    <property type="project" value="TreeGrafter"/>
</dbReference>
<keyword evidence="6" id="KW-0597">Phosphoprotein</keyword>
<dbReference type="PIRSF" id="PIRSF005096">
    <property type="entry name" value="GALM"/>
    <property type="match status" value="1"/>
</dbReference>
<dbReference type="AlphaFoldDB" id="A0A437QC08"/>
<dbReference type="UniPathway" id="UPA00242"/>
<evidence type="ECO:0000256" key="7">
    <source>
        <dbReference type="ARBA" id="ARBA00023235"/>
    </source>
</evidence>
<sequence length="402" mass="43219">MAMLVLLLCGCGPAQQPTSSTSTQPAATATSSAPSAATADPQQVKQMNNAALSVQSKVFGQLPDGREVSLVTLKNSHGVELDVTNYGGIITRLITPDAKGQPGDIVLGYDNLQQYLDNNPYFGAIIGRFGNRIAKGQFAIDGKSYQLANNDGDNHLHGGVQGFDKKLWQMQPFQHADSVGVELSYLSVDGEEGYPGNLQVKVIYTLTNTNELQMQFQATTDQTTPVNLTQHSYFNLAGSGSILEHQLEIPAAQITPVGAGLIPTGELQAVEGTAFDFRSAKAIGRDIAAEDAQLKLGLGYDHNFVLKATVDDSLVLAGRVLEPKSGRVLEVWTEEPAVQFYSGNFLDGSLTGKGVQYAHRSGFCLEPQHYPDAPNQSTFPSTLLKPGETYSTQIVYRFSTKS</sequence>
<feature type="active site" description="Proton acceptor" evidence="10">
    <location>
        <position position="366"/>
    </location>
</feature>
<keyword evidence="8 9" id="KW-0119">Carbohydrate metabolism</keyword>
<evidence type="ECO:0000256" key="13">
    <source>
        <dbReference type="SAM" id="MobiDB-lite"/>
    </source>
</evidence>
<dbReference type="GO" id="GO:0004034">
    <property type="term" value="F:aldose 1-epimerase activity"/>
    <property type="evidence" value="ECO:0007669"/>
    <property type="project" value="UniProtKB-EC"/>
</dbReference>
<dbReference type="EC" id="5.1.3.3" evidence="9"/>
<comment type="subcellular location">
    <subcellularLocation>
        <location evidence="1">Cytoplasm</location>
    </subcellularLocation>
</comment>
<evidence type="ECO:0000256" key="10">
    <source>
        <dbReference type="PIRSR" id="PIRSR005096-1"/>
    </source>
</evidence>
<dbReference type="PANTHER" id="PTHR10091:SF0">
    <property type="entry name" value="GALACTOSE MUTAROTASE"/>
    <property type="match status" value="1"/>
</dbReference>
<dbReference type="InterPro" id="IPR008183">
    <property type="entry name" value="Aldose_1/G6P_1-epimerase"/>
</dbReference>
<dbReference type="SUPFAM" id="SSF74650">
    <property type="entry name" value="Galactose mutarotase-like"/>
    <property type="match status" value="1"/>
</dbReference>
<evidence type="ECO:0000313" key="15">
    <source>
        <dbReference type="Proteomes" id="UP000283077"/>
    </source>
</evidence>
<evidence type="ECO:0000256" key="1">
    <source>
        <dbReference type="ARBA" id="ARBA00004496"/>
    </source>
</evidence>
<keyword evidence="7 9" id="KW-0413">Isomerase</keyword>
<evidence type="ECO:0000256" key="9">
    <source>
        <dbReference type="PIRNR" id="PIRNR005096"/>
    </source>
</evidence>
<feature type="active site" description="Proton donor" evidence="10">
    <location>
        <position position="231"/>
    </location>
</feature>
<feature type="region of interest" description="Disordered" evidence="13">
    <location>
        <begin position="15"/>
        <end position="42"/>
    </location>
</feature>
<dbReference type="FunFam" id="2.70.98.10:FF:000003">
    <property type="entry name" value="Aldose 1-epimerase"/>
    <property type="match status" value="1"/>
</dbReference>
<dbReference type="OrthoDB" id="9779408at2"/>
<comment type="catalytic activity">
    <reaction evidence="9">
        <text>alpha-D-glucose = beta-D-glucose</text>
        <dbReference type="Rhea" id="RHEA:10264"/>
        <dbReference type="ChEBI" id="CHEBI:15903"/>
        <dbReference type="ChEBI" id="CHEBI:17925"/>
        <dbReference type="EC" id="5.1.3.3"/>
    </reaction>
</comment>
<dbReference type="GO" id="GO:0030246">
    <property type="term" value="F:carbohydrate binding"/>
    <property type="evidence" value="ECO:0007669"/>
    <property type="project" value="InterPro"/>
</dbReference>
<dbReference type="Gene3D" id="2.70.98.10">
    <property type="match status" value="1"/>
</dbReference>
<evidence type="ECO:0000313" key="14">
    <source>
        <dbReference type="EMBL" id="RVU32074.1"/>
    </source>
</evidence>
<dbReference type="EMBL" id="SACS01000030">
    <property type="protein sequence ID" value="RVU32074.1"/>
    <property type="molecule type" value="Genomic_DNA"/>
</dbReference>
<dbReference type="PANTHER" id="PTHR10091">
    <property type="entry name" value="ALDOSE-1-EPIMERASE"/>
    <property type="match status" value="1"/>
</dbReference>
<dbReference type="GO" id="GO:0005737">
    <property type="term" value="C:cytoplasm"/>
    <property type="evidence" value="ECO:0007669"/>
    <property type="project" value="UniProtKB-SubCell"/>
</dbReference>
<comment type="caution">
    <text evidence="14">The sequence shown here is derived from an EMBL/GenBank/DDBJ whole genome shotgun (WGS) entry which is preliminary data.</text>
</comment>
<evidence type="ECO:0000256" key="4">
    <source>
        <dbReference type="ARBA" id="ARBA00011245"/>
    </source>
</evidence>
<proteinExistence type="inferred from homology"/>
<dbReference type="InterPro" id="IPR011013">
    <property type="entry name" value="Gal_mutarotase_sf_dom"/>
</dbReference>
<dbReference type="Proteomes" id="UP000283077">
    <property type="component" value="Unassembled WGS sequence"/>
</dbReference>
<comment type="similarity">
    <text evidence="3 9">Belongs to the aldose epimerase family.</text>
</comment>
<keyword evidence="5" id="KW-0963">Cytoplasm</keyword>
<name>A0A437QC08_9GAMM</name>
<dbReference type="InterPro" id="IPR014718">
    <property type="entry name" value="GH-type_carb-bd"/>
</dbReference>
<feature type="binding site" evidence="11">
    <location>
        <position position="301"/>
    </location>
    <ligand>
        <name>beta-D-galactose</name>
        <dbReference type="ChEBI" id="CHEBI:27667"/>
    </ligand>
</feature>
<evidence type="ECO:0000256" key="12">
    <source>
        <dbReference type="PIRSR" id="PIRSR005096-3"/>
    </source>
</evidence>
<feature type="binding site" evidence="12">
    <location>
        <begin position="131"/>
        <end position="132"/>
    </location>
    <ligand>
        <name>beta-D-galactose</name>
        <dbReference type="ChEBI" id="CHEBI:27667"/>
    </ligand>
</feature>
<evidence type="ECO:0000256" key="3">
    <source>
        <dbReference type="ARBA" id="ARBA00006206"/>
    </source>
</evidence>
<dbReference type="InterPro" id="IPR015443">
    <property type="entry name" value="Aldose_1-epimerase"/>
</dbReference>
<feature type="binding site" evidence="12">
    <location>
        <begin position="231"/>
        <end position="233"/>
    </location>
    <ligand>
        <name>beta-D-galactose</name>
        <dbReference type="ChEBI" id="CHEBI:27667"/>
    </ligand>
</feature>
<gene>
    <name evidence="14" type="ORF">EOE67_18955</name>
</gene>
<evidence type="ECO:0000256" key="8">
    <source>
        <dbReference type="ARBA" id="ARBA00023277"/>
    </source>
</evidence>
<accession>A0A437QC08</accession>
<dbReference type="NCBIfam" id="NF008277">
    <property type="entry name" value="PRK11055.1"/>
    <property type="match status" value="1"/>
</dbReference>
<keyword evidence="15" id="KW-1185">Reference proteome</keyword>
<dbReference type="InterPro" id="IPR047215">
    <property type="entry name" value="Galactose_mutarotase-like"/>
</dbReference>
<reference evidence="14 15" key="1">
    <citation type="submission" date="2019-01" db="EMBL/GenBank/DDBJ databases">
        <authorList>
            <person name="Chen W.-M."/>
        </authorList>
    </citation>
    <scope>NUCLEOTIDE SEQUENCE [LARGE SCALE GENOMIC DNA]</scope>
    <source>
        <strain evidence="14 15">KYPC3</strain>
    </source>
</reference>
<organism evidence="14 15">
    <name type="scientific">Rheinheimera riviphila</name>
    <dbReference type="NCBI Taxonomy" id="1834037"/>
    <lineage>
        <taxon>Bacteria</taxon>
        <taxon>Pseudomonadati</taxon>
        <taxon>Pseudomonadota</taxon>
        <taxon>Gammaproteobacteria</taxon>
        <taxon>Chromatiales</taxon>
        <taxon>Chromatiaceae</taxon>
        <taxon>Rheinheimera</taxon>
    </lineage>
</organism>
<evidence type="ECO:0000256" key="11">
    <source>
        <dbReference type="PIRSR" id="PIRSR005096-2"/>
    </source>
</evidence>
<dbReference type="Pfam" id="PF01263">
    <property type="entry name" value="Aldose_epim"/>
    <property type="match status" value="1"/>
</dbReference>
<dbReference type="CDD" id="cd09019">
    <property type="entry name" value="galactose_mutarotase_like"/>
    <property type="match status" value="1"/>
</dbReference>
<comment type="subunit">
    <text evidence="4">Monomer.</text>
</comment>
<evidence type="ECO:0000256" key="5">
    <source>
        <dbReference type="ARBA" id="ARBA00022490"/>
    </source>
</evidence>
<dbReference type="GO" id="GO:0006006">
    <property type="term" value="P:glucose metabolic process"/>
    <property type="evidence" value="ECO:0007669"/>
    <property type="project" value="TreeGrafter"/>
</dbReference>
<evidence type="ECO:0000256" key="2">
    <source>
        <dbReference type="ARBA" id="ARBA00005028"/>
    </source>
</evidence>
<comment type="pathway">
    <text evidence="2 9">Carbohydrate metabolism; hexose metabolism.</text>
</comment>
<protein>
    <recommendedName>
        <fullName evidence="9">Aldose 1-epimerase</fullName>
        <ecNumber evidence="9">5.1.3.3</ecNumber>
    </recommendedName>
</protein>
<evidence type="ECO:0000256" key="6">
    <source>
        <dbReference type="ARBA" id="ARBA00022553"/>
    </source>
</evidence>